<keyword evidence="5 8" id="KW-0812">Transmembrane</keyword>
<keyword evidence="4" id="KW-1003">Cell membrane</keyword>
<dbReference type="GO" id="GO:0005886">
    <property type="term" value="C:plasma membrane"/>
    <property type="evidence" value="ECO:0007669"/>
    <property type="project" value="UniProtKB-SubCell"/>
</dbReference>
<organism evidence="10 11">
    <name type="scientific">Bosea thiooxidans</name>
    <dbReference type="NCBI Taxonomy" id="53254"/>
    <lineage>
        <taxon>Bacteria</taxon>
        <taxon>Pseudomonadati</taxon>
        <taxon>Pseudomonadota</taxon>
        <taxon>Alphaproteobacteria</taxon>
        <taxon>Hyphomicrobiales</taxon>
        <taxon>Boseaceae</taxon>
        <taxon>Bosea</taxon>
    </lineage>
</organism>
<keyword evidence="11" id="KW-1185">Reference proteome</keyword>
<evidence type="ECO:0000313" key="10">
    <source>
        <dbReference type="EMBL" id="KQK31660.1"/>
    </source>
</evidence>
<dbReference type="NCBIfam" id="TIGR03802">
    <property type="entry name" value="Asp_Ala_antiprt"/>
    <property type="match status" value="1"/>
</dbReference>
<dbReference type="InterPro" id="IPR050144">
    <property type="entry name" value="AAE_transporter"/>
</dbReference>
<evidence type="ECO:0000256" key="4">
    <source>
        <dbReference type="ARBA" id="ARBA00022475"/>
    </source>
</evidence>
<keyword evidence="7 8" id="KW-0472">Membrane</keyword>
<evidence type="ECO:0000256" key="1">
    <source>
        <dbReference type="ARBA" id="ARBA00004651"/>
    </source>
</evidence>
<feature type="transmembrane region" description="Helical" evidence="8">
    <location>
        <begin position="6"/>
        <end position="26"/>
    </location>
</feature>
<evidence type="ECO:0000256" key="6">
    <source>
        <dbReference type="ARBA" id="ARBA00022989"/>
    </source>
</evidence>
<gene>
    <name evidence="10" type="ORF">ARD30_01830</name>
</gene>
<dbReference type="Proteomes" id="UP000051562">
    <property type="component" value="Unassembled WGS sequence"/>
</dbReference>
<dbReference type="STRING" id="53254.SAMN05660750_01448"/>
<evidence type="ECO:0000256" key="7">
    <source>
        <dbReference type="ARBA" id="ARBA00023136"/>
    </source>
</evidence>
<dbReference type="GO" id="GO:0006813">
    <property type="term" value="P:potassium ion transport"/>
    <property type="evidence" value="ECO:0007669"/>
    <property type="project" value="InterPro"/>
</dbReference>
<feature type="transmembrane region" description="Helical" evidence="8">
    <location>
        <begin position="445"/>
        <end position="463"/>
    </location>
</feature>
<dbReference type="NCBIfam" id="TIGR01625">
    <property type="entry name" value="YidE_YbjL_dupl"/>
    <property type="match status" value="1"/>
</dbReference>
<dbReference type="AlphaFoldDB" id="A0A0Q3L4E8"/>
<dbReference type="Pfam" id="PF06826">
    <property type="entry name" value="Asp-Al_Ex"/>
    <property type="match status" value="2"/>
</dbReference>
<dbReference type="Gene3D" id="3.30.70.1450">
    <property type="entry name" value="Regulator of K+ conductance, C-terminal domain"/>
    <property type="match status" value="1"/>
</dbReference>
<reference evidence="10 11" key="1">
    <citation type="submission" date="2015-10" db="EMBL/GenBank/DDBJ databases">
        <title>Draft genome of Bosea thiooxidans.</title>
        <authorList>
            <person name="Wang X."/>
        </authorList>
    </citation>
    <scope>NUCLEOTIDE SEQUENCE [LARGE SCALE GENOMIC DNA]</scope>
    <source>
        <strain evidence="10 11">CGMCC 9174</strain>
    </source>
</reference>
<comment type="similarity">
    <text evidence="2">Belongs to the AAE transporter (TC 2.A.81) family.</text>
</comment>
<feature type="transmembrane region" description="Helical" evidence="8">
    <location>
        <begin position="89"/>
        <end position="111"/>
    </location>
</feature>
<dbReference type="InterPro" id="IPR022457">
    <property type="entry name" value="Asp_Ala_antiprt"/>
</dbReference>
<feature type="transmembrane region" description="Helical" evidence="8">
    <location>
        <begin position="33"/>
        <end position="53"/>
    </location>
</feature>
<feature type="transmembrane region" description="Helical" evidence="8">
    <location>
        <begin position="537"/>
        <end position="558"/>
    </location>
</feature>
<dbReference type="InterPro" id="IPR036721">
    <property type="entry name" value="RCK_C_sf"/>
</dbReference>
<feature type="transmembrane region" description="Helical" evidence="8">
    <location>
        <begin position="372"/>
        <end position="395"/>
    </location>
</feature>
<evidence type="ECO:0000256" key="3">
    <source>
        <dbReference type="ARBA" id="ARBA00022448"/>
    </source>
</evidence>
<dbReference type="PROSITE" id="PS51202">
    <property type="entry name" value="RCK_C"/>
    <property type="match status" value="2"/>
</dbReference>
<feature type="domain" description="RCK C-terminal" evidence="9">
    <location>
        <begin position="290"/>
        <end position="372"/>
    </location>
</feature>
<evidence type="ECO:0000256" key="5">
    <source>
        <dbReference type="ARBA" id="ARBA00022692"/>
    </source>
</evidence>
<dbReference type="PANTHER" id="PTHR30445">
    <property type="entry name" value="K(+)_H(+) ANTIPORTER SUBUNIT KHTT"/>
    <property type="match status" value="1"/>
</dbReference>
<evidence type="ECO:0000256" key="8">
    <source>
        <dbReference type="SAM" id="Phobius"/>
    </source>
</evidence>
<feature type="transmembrane region" description="Helical" evidence="8">
    <location>
        <begin position="401"/>
        <end position="424"/>
    </location>
</feature>
<dbReference type="GO" id="GO:0008324">
    <property type="term" value="F:monoatomic cation transmembrane transporter activity"/>
    <property type="evidence" value="ECO:0007669"/>
    <property type="project" value="InterPro"/>
</dbReference>
<dbReference type="InterPro" id="IPR006037">
    <property type="entry name" value="RCK_C"/>
</dbReference>
<feature type="transmembrane region" description="Helical" evidence="8">
    <location>
        <begin position="59"/>
        <end position="77"/>
    </location>
</feature>
<evidence type="ECO:0000259" key="9">
    <source>
        <dbReference type="PROSITE" id="PS51202"/>
    </source>
</evidence>
<proteinExistence type="inferred from homology"/>
<dbReference type="PANTHER" id="PTHR30445:SF9">
    <property type="match status" value="1"/>
</dbReference>
<dbReference type="SUPFAM" id="SSF116726">
    <property type="entry name" value="TrkA C-terminal domain-like"/>
    <property type="match status" value="1"/>
</dbReference>
<sequence length="559" mass="57964">MGFIVSFVEQPVVALFISLALGYLIGKIRIGSIQVGGVCGTLFVALAIGQLGVKISPDLKNVAFALFIFALGFTAGPQFFNNIRGGWRYGILSFVEVVTVLLLLAAAVALFRLDYGTASGLFAGSATESAVLGTASEAIARLALPAGEIERLQGNMATAYSVTYLFGLVAIVVTVTQIGPLLLGVDIREASAALARDLGAEDEAGKENGVPEIVSRSFRAGPIAGSTVGAFENSVNGVVTIDQVGRGGGFTKATAETLLEPDDIVLVLGRRRSVIAVSERLGTEVPMPAGDNVPLVEREVVLVRREVSGRRIRDLRRLASAEQRRGVFISRIRRLGQNIPALPGSVLEQGDILTLYGSEDAILRAAPELGHLLPASAATDFVMLGLGIVVGLLLGELSLQIGALNLTLGTGGGALVSGLCFGWLHMHRPAQGAIPPAAAGFMKDFGLATFIAAVGLSVGPEAFTLLKQYGLILPVLSILVSALPALASLYIGRYLLKIEAPILLGAIAGQHCSTPAISALVSLAGNSTPVIGYTVTYAISNVLLPLMGPLVVGMVGLIG</sequence>
<dbReference type="InterPro" id="IPR006512">
    <property type="entry name" value="YidE_YbjL"/>
</dbReference>
<comment type="subcellular location">
    <subcellularLocation>
        <location evidence="1">Cell membrane</location>
        <topology evidence="1">Multi-pass membrane protein</topology>
    </subcellularLocation>
</comment>
<keyword evidence="3" id="KW-0813">Transport</keyword>
<feature type="transmembrane region" description="Helical" evidence="8">
    <location>
        <begin position="503"/>
        <end position="525"/>
    </location>
</feature>
<comment type="caution">
    <text evidence="10">The sequence shown here is derived from an EMBL/GenBank/DDBJ whole genome shotgun (WGS) entry which is preliminary data.</text>
</comment>
<feature type="domain" description="RCK C-terminal" evidence="9">
    <location>
        <begin position="198"/>
        <end position="284"/>
    </location>
</feature>
<feature type="transmembrane region" description="Helical" evidence="8">
    <location>
        <begin position="469"/>
        <end position="491"/>
    </location>
</feature>
<dbReference type="EMBL" id="LMAR01000012">
    <property type="protein sequence ID" value="KQK31660.1"/>
    <property type="molecule type" value="Genomic_DNA"/>
</dbReference>
<protein>
    <submittedName>
        <fullName evidence="10">Aspartate-alanine antiporter</fullName>
    </submittedName>
</protein>
<feature type="transmembrane region" description="Helical" evidence="8">
    <location>
        <begin position="162"/>
        <end position="183"/>
    </location>
</feature>
<evidence type="ECO:0000256" key="2">
    <source>
        <dbReference type="ARBA" id="ARBA00009854"/>
    </source>
</evidence>
<name>A0A0Q3L4E8_9HYPH</name>
<accession>A0A0Q3L4E8</accession>
<evidence type="ECO:0000313" key="11">
    <source>
        <dbReference type="Proteomes" id="UP000051562"/>
    </source>
</evidence>
<keyword evidence="6 8" id="KW-1133">Transmembrane helix</keyword>